<organism evidence="3 4">
    <name type="scientific">Bifidobacterium adolescentis</name>
    <dbReference type="NCBI Taxonomy" id="1680"/>
    <lineage>
        <taxon>Bacteria</taxon>
        <taxon>Bacillati</taxon>
        <taxon>Actinomycetota</taxon>
        <taxon>Actinomycetes</taxon>
        <taxon>Bifidobacteriales</taxon>
        <taxon>Bifidobacteriaceae</taxon>
        <taxon>Bifidobacterium</taxon>
    </lineage>
</organism>
<dbReference type="GO" id="GO:0006402">
    <property type="term" value="P:mRNA catabolic process"/>
    <property type="evidence" value="ECO:0007669"/>
    <property type="project" value="TreeGrafter"/>
</dbReference>
<dbReference type="NCBIfam" id="TIGR02385">
    <property type="entry name" value="RelE_StbE"/>
    <property type="match status" value="1"/>
</dbReference>
<dbReference type="Proteomes" id="UP000095647">
    <property type="component" value="Unassembled WGS sequence"/>
</dbReference>
<dbReference type="GO" id="GO:0006415">
    <property type="term" value="P:translational termination"/>
    <property type="evidence" value="ECO:0007669"/>
    <property type="project" value="TreeGrafter"/>
</dbReference>
<dbReference type="AlphaFoldDB" id="A0A173X982"/>
<gene>
    <name evidence="3" type="primary">yafQ</name>
    <name evidence="3" type="ORF">ERS852382_00475</name>
</gene>
<keyword evidence="3" id="KW-0378">Hydrolase</keyword>
<dbReference type="PANTHER" id="PTHR40588:SF1">
    <property type="entry name" value="MRNA INTERFERASE TOXIN YAFQ"/>
    <property type="match status" value="1"/>
</dbReference>
<dbReference type="GO" id="GO:0004521">
    <property type="term" value="F:RNA endonuclease activity"/>
    <property type="evidence" value="ECO:0007669"/>
    <property type="project" value="TreeGrafter"/>
</dbReference>
<dbReference type="Pfam" id="PF15738">
    <property type="entry name" value="YafQ_toxin"/>
    <property type="match status" value="1"/>
</dbReference>
<dbReference type="PIRSF" id="PIRSF006156">
    <property type="entry name" value="YafQ"/>
    <property type="match status" value="1"/>
</dbReference>
<name>A0A173X982_BIFAD</name>
<accession>A0A173X982</accession>
<dbReference type="EC" id="3.1.-.-" evidence="3"/>
<dbReference type="RefSeq" id="WP_081028290.1">
    <property type="nucleotide sequence ID" value="NZ_CYYI01000002.1"/>
</dbReference>
<sequence>MGRLTADFAKAFSRDLKKNAKRRNWNLTELEKVIDLVVENTPETLEELHRRHNMHTLSGNWRGRYECHVANAGDWLVIWSSNDSVAFFERTGSHDELFR</sequence>
<keyword evidence="1" id="KW-1277">Toxin-antitoxin system</keyword>
<evidence type="ECO:0000313" key="3">
    <source>
        <dbReference type="EMBL" id="CUN46948.1"/>
    </source>
</evidence>
<dbReference type="Gene3D" id="3.30.2310.20">
    <property type="entry name" value="RelE-like"/>
    <property type="match status" value="1"/>
</dbReference>
<dbReference type="InterPro" id="IPR004386">
    <property type="entry name" value="Toxin_YafQ-like"/>
</dbReference>
<dbReference type="SUPFAM" id="SSF143011">
    <property type="entry name" value="RelE-like"/>
    <property type="match status" value="1"/>
</dbReference>
<feature type="active site" description="Proton donor" evidence="2">
    <location>
        <position position="94"/>
    </location>
</feature>
<proteinExistence type="predicted"/>
<evidence type="ECO:0000256" key="2">
    <source>
        <dbReference type="PIRSR" id="PIRSR006156-1"/>
    </source>
</evidence>
<protein>
    <submittedName>
        <fullName evidence="3">YafQ</fullName>
        <ecNumber evidence="3">3.1.-.-</ecNumber>
    </submittedName>
</protein>
<reference evidence="3 4" key="1">
    <citation type="submission" date="2015-09" db="EMBL/GenBank/DDBJ databases">
        <authorList>
            <consortium name="Pathogen Informatics"/>
        </authorList>
    </citation>
    <scope>NUCLEOTIDE SEQUENCE [LARGE SCALE GENOMIC DNA]</scope>
    <source>
        <strain evidence="3 4">2789STDY5608824</strain>
    </source>
</reference>
<dbReference type="PANTHER" id="PTHR40588">
    <property type="entry name" value="MRNA INTERFERASE TOXIN YAFQ"/>
    <property type="match status" value="1"/>
</dbReference>
<dbReference type="InterPro" id="IPR035093">
    <property type="entry name" value="RelE/ParE_toxin_dom_sf"/>
</dbReference>
<dbReference type="GO" id="GO:0016787">
    <property type="term" value="F:hydrolase activity"/>
    <property type="evidence" value="ECO:0007669"/>
    <property type="project" value="UniProtKB-KW"/>
</dbReference>
<evidence type="ECO:0000313" key="4">
    <source>
        <dbReference type="Proteomes" id="UP000095647"/>
    </source>
</evidence>
<evidence type="ECO:0000256" key="1">
    <source>
        <dbReference type="ARBA" id="ARBA00022649"/>
    </source>
</evidence>
<dbReference type="InterPro" id="IPR007712">
    <property type="entry name" value="RelE/ParE_toxin"/>
</dbReference>
<dbReference type="EMBL" id="CYYI01000002">
    <property type="protein sequence ID" value="CUN46948.1"/>
    <property type="molecule type" value="Genomic_DNA"/>
</dbReference>